<keyword evidence="4" id="KW-1185">Reference proteome</keyword>
<keyword evidence="1" id="KW-0175">Coiled coil</keyword>
<sequence length="198" mass="22960">MSNVHILKDIKDRGYQLGSTYEQELEKKLRTAIDFNSEIINFNEKLQAENLEYSERKEDIENKISQLNASSVKLVSKKNNKVDPPSSPMNDSSQKLSGIPQNSNYTKKNSRKERDRKGRKIQENTQKKQSKWSWMELKNGTISALCASLIIKKPLKVTQKLFESNRKVPGTDICKENKHPEINEQEIPKCYIDLMKRC</sequence>
<feature type="coiled-coil region" evidence="1">
    <location>
        <begin position="43"/>
        <end position="70"/>
    </location>
</feature>
<evidence type="ECO:0000256" key="1">
    <source>
        <dbReference type="SAM" id="Coils"/>
    </source>
</evidence>
<evidence type="ECO:0000313" key="3">
    <source>
        <dbReference type="EMBL" id="RIA96794.1"/>
    </source>
</evidence>
<gene>
    <name evidence="3" type="ORF">C1645_802165</name>
</gene>
<accession>A0A397TPL1</accession>
<name>A0A397TPL1_9GLOM</name>
<comment type="caution">
    <text evidence="3">The sequence shown here is derived from an EMBL/GenBank/DDBJ whole genome shotgun (WGS) entry which is preliminary data.</text>
</comment>
<dbReference type="Proteomes" id="UP000265703">
    <property type="component" value="Unassembled WGS sequence"/>
</dbReference>
<protein>
    <submittedName>
        <fullName evidence="3">Uncharacterized protein</fullName>
    </submittedName>
</protein>
<dbReference type="EMBL" id="QKYT01000038">
    <property type="protein sequence ID" value="RIA96794.1"/>
    <property type="molecule type" value="Genomic_DNA"/>
</dbReference>
<evidence type="ECO:0000256" key="2">
    <source>
        <dbReference type="SAM" id="MobiDB-lite"/>
    </source>
</evidence>
<organism evidence="3 4">
    <name type="scientific">Glomus cerebriforme</name>
    <dbReference type="NCBI Taxonomy" id="658196"/>
    <lineage>
        <taxon>Eukaryota</taxon>
        <taxon>Fungi</taxon>
        <taxon>Fungi incertae sedis</taxon>
        <taxon>Mucoromycota</taxon>
        <taxon>Glomeromycotina</taxon>
        <taxon>Glomeromycetes</taxon>
        <taxon>Glomerales</taxon>
        <taxon>Glomeraceae</taxon>
        <taxon>Glomus</taxon>
    </lineage>
</organism>
<feature type="compositionally biased region" description="Basic and acidic residues" evidence="2">
    <location>
        <begin position="112"/>
        <end position="126"/>
    </location>
</feature>
<feature type="region of interest" description="Disordered" evidence="2">
    <location>
        <begin position="75"/>
        <end position="132"/>
    </location>
</feature>
<proteinExistence type="predicted"/>
<reference evidence="3 4" key="1">
    <citation type="submission" date="2018-06" db="EMBL/GenBank/DDBJ databases">
        <title>Comparative genomics reveals the genomic features of Rhizophagus irregularis, R. cerebriforme, R. diaphanum and Gigaspora rosea, and their symbiotic lifestyle signature.</title>
        <authorList>
            <person name="Morin E."/>
            <person name="San Clemente H."/>
            <person name="Chen E.C.H."/>
            <person name="De La Providencia I."/>
            <person name="Hainaut M."/>
            <person name="Kuo A."/>
            <person name="Kohler A."/>
            <person name="Murat C."/>
            <person name="Tang N."/>
            <person name="Roy S."/>
            <person name="Loubradou J."/>
            <person name="Henrissat B."/>
            <person name="Grigoriev I.V."/>
            <person name="Corradi N."/>
            <person name="Roux C."/>
            <person name="Martin F.M."/>
        </authorList>
    </citation>
    <scope>NUCLEOTIDE SEQUENCE [LARGE SCALE GENOMIC DNA]</scope>
    <source>
        <strain evidence="3 4">DAOM 227022</strain>
    </source>
</reference>
<dbReference type="AlphaFoldDB" id="A0A397TPL1"/>
<evidence type="ECO:0000313" key="4">
    <source>
        <dbReference type="Proteomes" id="UP000265703"/>
    </source>
</evidence>
<feature type="compositionally biased region" description="Polar residues" evidence="2">
    <location>
        <begin position="88"/>
        <end position="107"/>
    </location>
</feature>